<feature type="domain" description="SusD-like N-terminal" evidence="7">
    <location>
        <begin position="25"/>
        <end position="241"/>
    </location>
</feature>
<dbReference type="EMBL" id="VWNE01000037">
    <property type="protein sequence ID" value="KAA8477495.1"/>
    <property type="molecule type" value="Genomic_DNA"/>
</dbReference>
<dbReference type="GO" id="GO:0009279">
    <property type="term" value="C:cell outer membrane"/>
    <property type="evidence" value="ECO:0007669"/>
    <property type="project" value="UniProtKB-SubCell"/>
</dbReference>
<gene>
    <name evidence="8" type="ORF">F1649_18845</name>
</gene>
<dbReference type="InterPro" id="IPR012944">
    <property type="entry name" value="SusD_RagB_dom"/>
</dbReference>
<keyword evidence="9" id="KW-1185">Reference proteome</keyword>
<dbReference type="PROSITE" id="PS51257">
    <property type="entry name" value="PROKAR_LIPOPROTEIN"/>
    <property type="match status" value="1"/>
</dbReference>
<keyword evidence="4" id="KW-0472">Membrane</keyword>
<evidence type="ECO:0000259" key="7">
    <source>
        <dbReference type="Pfam" id="PF14322"/>
    </source>
</evidence>
<keyword evidence="5" id="KW-0998">Cell outer membrane</keyword>
<reference evidence="8 9" key="1">
    <citation type="submission" date="2019-09" db="EMBL/GenBank/DDBJ databases">
        <title>Pararcticibacter amylolyticus gen. nov., sp. nov., isolated from a rottenly hemp rope, and reclassification of Pedobacter tournemirensis as Pararcticibacter tournemirensis comb. nov.</title>
        <authorList>
            <person name="Cai Y."/>
        </authorList>
    </citation>
    <scope>NUCLEOTIDE SEQUENCE [LARGE SCALE GENOMIC DNA]</scope>
    <source>
        <strain evidence="8 9">TF5-37.2-LB10</strain>
    </source>
</reference>
<dbReference type="AlphaFoldDB" id="A0A5M9GUP9"/>
<evidence type="ECO:0000256" key="1">
    <source>
        <dbReference type="ARBA" id="ARBA00004442"/>
    </source>
</evidence>
<evidence type="ECO:0000256" key="3">
    <source>
        <dbReference type="ARBA" id="ARBA00022729"/>
    </source>
</evidence>
<organism evidence="8 9">
    <name type="scientific">Arcticibacter tournemirensis</name>
    <dbReference type="NCBI Taxonomy" id="699437"/>
    <lineage>
        <taxon>Bacteria</taxon>
        <taxon>Pseudomonadati</taxon>
        <taxon>Bacteroidota</taxon>
        <taxon>Sphingobacteriia</taxon>
        <taxon>Sphingobacteriales</taxon>
        <taxon>Sphingobacteriaceae</taxon>
        <taxon>Arcticibacter</taxon>
    </lineage>
</organism>
<comment type="caution">
    <text evidence="8">The sequence shown here is derived from an EMBL/GenBank/DDBJ whole genome shotgun (WGS) entry which is preliminary data.</text>
</comment>
<accession>A0A5M9GUP9</accession>
<evidence type="ECO:0000256" key="4">
    <source>
        <dbReference type="ARBA" id="ARBA00023136"/>
    </source>
</evidence>
<sequence length="561" mass="62640">MNVQRIYISILTIAVAIGAIGCGKDFLDTRIDLSQTEETLNTNYATLTSLANAPYSNLRNEFTMIDNNLFAAVSDEAVQTSPASNVMLFNNGSWNAINNPDNYYAAYYVGIRSANYFLEQSGNYKTFLALNRDTVSAVGKENYQNDVLNLGWYRAEAHILRAWYYFELSKRYGGVPLVTRTLDAKENTLLPKNTYDEIVSFIVSEVDAYKDSLQVNWKTSRFANNDGRLTKGAALALKARALLYAASPLYNTTGNIDKWKQAAAALNDVIVFGQGVGAYGLHSDYRNYFLESNMLNSSETIWAIRYPADNNLERRNYPIATAGGASGVTPSEDLVSAYEYKGTPDPANPYNNRDPRLSMTVVTNGSTWNGRVIDQSQGATDDMRKPNASRTGYYLKKFLADGLNLTTGTTKTHNFPVIRYAGVLLEYAEAMNEAYGPSDYNGYGMNALQAVNMVRARTGVVMPALVTSDKATLRTAIKHERRIELAFENYRYWDLLRWKDATAVLAQPIKGVMVTKDAGQFVYTPVVVENRVFDASRMYFYPFPQTEVIKSKGALVQNNGW</sequence>
<dbReference type="SUPFAM" id="SSF48452">
    <property type="entry name" value="TPR-like"/>
    <property type="match status" value="1"/>
</dbReference>
<evidence type="ECO:0000313" key="8">
    <source>
        <dbReference type="EMBL" id="KAA8477495.1"/>
    </source>
</evidence>
<proteinExistence type="inferred from homology"/>
<keyword evidence="3" id="KW-0732">Signal</keyword>
<comment type="similarity">
    <text evidence="2">Belongs to the SusD family.</text>
</comment>
<evidence type="ECO:0000256" key="2">
    <source>
        <dbReference type="ARBA" id="ARBA00006275"/>
    </source>
</evidence>
<dbReference type="InterPro" id="IPR033985">
    <property type="entry name" value="SusD-like_N"/>
</dbReference>
<dbReference type="OrthoDB" id="691231at2"/>
<feature type="domain" description="RagB/SusD" evidence="6">
    <location>
        <begin position="312"/>
        <end position="561"/>
    </location>
</feature>
<dbReference type="RefSeq" id="WP_141815511.1">
    <property type="nucleotide sequence ID" value="NZ_VFPL01000001.1"/>
</dbReference>
<protein>
    <submittedName>
        <fullName evidence="8">RagB/SusD family nutrient uptake outer membrane protein</fullName>
    </submittedName>
</protein>
<dbReference type="Gene3D" id="1.25.40.390">
    <property type="match status" value="1"/>
</dbReference>
<evidence type="ECO:0000256" key="5">
    <source>
        <dbReference type="ARBA" id="ARBA00023237"/>
    </source>
</evidence>
<evidence type="ECO:0000259" key="6">
    <source>
        <dbReference type="Pfam" id="PF07980"/>
    </source>
</evidence>
<name>A0A5M9GUP9_9SPHI</name>
<dbReference type="Pfam" id="PF14322">
    <property type="entry name" value="SusD-like_3"/>
    <property type="match status" value="1"/>
</dbReference>
<evidence type="ECO:0000313" key="9">
    <source>
        <dbReference type="Proteomes" id="UP000322918"/>
    </source>
</evidence>
<comment type="subcellular location">
    <subcellularLocation>
        <location evidence="1">Cell outer membrane</location>
    </subcellularLocation>
</comment>
<dbReference type="Proteomes" id="UP000322918">
    <property type="component" value="Unassembled WGS sequence"/>
</dbReference>
<dbReference type="InterPro" id="IPR011990">
    <property type="entry name" value="TPR-like_helical_dom_sf"/>
</dbReference>
<dbReference type="Pfam" id="PF07980">
    <property type="entry name" value="SusD_RagB"/>
    <property type="match status" value="1"/>
</dbReference>